<gene>
    <name evidence="1" type="ORF">CgunFtcFv8_026059</name>
</gene>
<organism evidence="1 2">
    <name type="scientific">Champsocephalus gunnari</name>
    <name type="common">Mackerel icefish</name>
    <dbReference type="NCBI Taxonomy" id="52237"/>
    <lineage>
        <taxon>Eukaryota</taxon>
        <taxon>Metazoa</taxon>
        <taxon>Chordata</taxon>
        <taxon>Craniata</taxon>
        <taxon>Vertebrata</taxon>
        <taxon>Euteleostomi</taxon>
        <taxon>Actinopterygii</taxon>
        <taxon>Neopterygii</taxon>
        <taxon>Teleostei</taxon>
        <taxon>Neoteleostei</taxon>
        <taxon>Acanthomorphata</taxon>
        <taxon>Eupercaria</taxon>
        <taxon>Perciformes</taxon>
        <taxon>Notothenioidei</taxon>
        <taxon>Channichthyidae</taxon>
        <taxon>Champsocephalus</taxon>
    </lineage>
</organism>
<evidence type="ECO:0000313" key="2">
    <source>
        <dbReference type="Proteomes" id="UP001331515"/>
    </source>
</evidence>
<name>A0AAN8H3G7_CHAGU</name>
<reference evidence="1 2" key="1">
    <citation type="journal article" date="2023" name="Mol. Biol. Evol.">
        <title>Genomics of Secondarily Temperate Adaptation in the Only Non-Antarctic Icefish.</title>
        <authorList>
            <person name="Rivera-Colon A.G."/>
            <person name="Rayamajhi N."/>
            <person name="Minhas B.F."/>
            <person name="Madrigal G."/>
            <person name="Bilyk K.T."/>
            <person name="Yoon V."/>
            <person name="Hune M."/>
            <person name="Gregory S."/>
            <person name="Cheng C.H.C."/>
            <person name="Catchen J.M."/>
        </authorList>
    </citation>
    <scope>NUCLEOTIDE SEQUENCE [LARGE SCALE GENOMIC DNA]</scope>
    <source>
        <tissue evidence="1">White muscle</tissue>
    </source>
</reference>
<evidence type="ECO:0000313" key="1">
    <source>
        <dbReference type="EMBL" id="KAK5901161.1"/>
    </source>
</evidence>
<protein>
    <submittedName>
        <fullName evidence="1">Uncharacterized protein</fullName>
    </submittedName>
</protein>
<dbReference type="EMBL" id="JAURVH010001532">
    <property type="protein sequence ID" value="KAK5901161.1"/>
    <property type="molecule type" value="Genomic_DNA"/>
</dbReference>
<accession>A0AAN8H3G7</accession>
<sequence length="90" mass="10225">MGWICYTDVAPCRSSSSRPASFRSVPCGAEDWRRGRVVWGWWAGGIASVSRLGFSNILLAYYSLPRNHYGLLTRKMDDHRVSCFCCKTFP</sequence>
<keyword evidence="2" id="KW-1185">Reference proteome</keyword>
<comment type="caution">
    <text evidence="1">The sequence shown here is derived from an EMBL/GenBank/DDBJ whole genome shotgun (WGS) entry which is preliminary data.</text>
</comment>
<dbReference type="AlphaFoldDB" id="A0AAN8H3G7"/>
<proteinExistence type="predicted"/>
<dbReference type="Proteomes" id="UP001331515">
    <property type="component" value="Unassembled WGS sequence"/>
</dbReference>